<gene>
    <name evidence="1" type="ORF">UA45_06905</name>
</gene>
<organism evidence="1 2">
    <name type="scientific">Morganella morganii</name>
    <name type="common">Proteus morganii</name>
    <dbReference type="NCBI Taxonomy" id="582"/>
    <lineage>
        <taxon>Bacteria</taxon>
        <taxon>Pseudomonadati</taxon>
        <taxon>Pseudomonadota</taxon>
        <taxon>Gammaproteobacteria</taxon>
        <taxon>Enterobacterales</taxon>
        <taxon>Morganellaceae</taxon>
        <taxon>Morganella</taxon>
    </lineage>
</organism>
<protein>
    <submittedName>
        <fullName evidence="1">Uncharacterized protein</fullName>
    </submittedName>
</protein>
<dbReference type="PATRIC" id="fig|582.24.peg.2110"/>
<dbReference type="EMBL" id="JZSH01000055">
    <property type="protein sequence ID" value="KJF78330.1"/>
    <property type="molecule type" value="Genomic_DNA"/>
</dbReference>
<evidence type="ECO:0000313" key="1">
    <source>
        <dbReference type="EMBL" id="KJF78330.1"/>
    </source>
</evidence>
<dbReference type="Proteomes" id="UP000032582">
    <property type="component" value="Unassembled WGS sequence"/>
</dbReference>
<name>A0A0D8L8P9_MORMO</name>
<reference evidence="1 2" key="1">
    <citation type="submission" date="2015-02" db="EMBL/GenBank/DDBJ databases">
        <title>Whole genome shotgun sequencing of cultured foodborne pathogen.</title>
        <authorList>
            <person name="Timme R."/>
            <person name="Allard M.W."/>
            <person name="Strain E."/>
            <person name="Evans P.S."/>
            <person name="Brown E."/>
        </authorList>
    </citation>
    <scope>NUCLEOTIDE SEQUENCE [LARGE SCALE GENOMIC DNA]</scope>
    <source>
        <strain evidence="1 2">GCSL-TSO-24</strain>
    </source>
</reference>
<accession>A0A0D8L8P9</accession>
<comment type="caution">
    <text evidence="1">The sequence shown here is derived from an EMBL/GenBank/DDBJ whole genome shotgun (WGS) entry which is preliminary data.</text>
</comment>
<proteinExistence type="predicted"/>
<evidence type="ECO:0000313" key="2">
    <source>
        <dbReference type="Proteomes" id="UP000032582"/>
    </source>
</evidence>
<dbReference type="AlphaFoldDB" id="A0A0D8L8P9"/>
<sequence>MRFSLFTRAVNTDYRIIMPKYHNQPFSQCYIPILTPFSTKDKYFVPCRRSAMLYSLLCEIYYSLPRLPGVPDEA</sequence>